<protein>
    <submittedName>
        <fullName evidence="2">Uncharacterized protein</fullName>
    </submittedName>
</protein>
<keyword evidence="3" id="KW-1185">Reference proteome</keyword>
<dbReference type="Proteomes" id="UP000239326">
    <property type="component" value="Chromosome"/>
</dbReference>
<dbReference type="AlphaFoldDB" id="A0A2S0N228"/>
<name>A0A2S0N228_9BURK</name>
<accession>A0A2S0N228</accession>
<sequence length="169" mass="17870">MAGACSKSESEAVAGAPNAPAAAQKTAAQRTSATSYPKIAIDTDAGLFWFEPRRCSVGPDADSGVLSFSMEGAGQSPDGQAVYVTLEDEDDNPEQGLEMRINVGTDQPFKTPEIVWIANDAVAHGLRIPAAKPVIEGQRITIDGLVFTRGGHERLTAKAAIQIDCSRRK</sequence>
<feature type="compositionally biased region" description="Low complexity" evidence="1">
    <location>
        <begin position="12"/>
        <end position="33"/>
    </location>
</feature>
<feature type="region of interest" description="Disordered" evidence="1">
    <location>
        <begin position="1"/>
        <end position="34"/>
    </location>
</feature>
<evidence type="ECO:0000256" key="1">
    <source>
        <dbReference type="SAM" id="MobiDB-lite"/>
    </source>
</evidence>
<gene>
    <name evidence="2" type="ORF">C6571_12375</name>
</gene>
<dbReference type="EMBL" id="CP027669">
    <property type="protein sequence ID" value="AVO41973.1"/>
    <property type="molecule type" value="Genomic_DNA"/>
</dbReference>
<dbReference type="KEGG" id="simp:C6571_12375"/>
<organism evidence="2 3">
    <name type="scientific">Simplicispira suum</name>
    <dbReference type="NCBI Taxonomy" id="2109915"/>
    <lineage>
        <taxon>Bacteria</taxon>
        <taxon>Pseudomonadati</taxon>
        <taxon>Pseudomonadota</taxon>
        <taxon>Betaproteobacteria</taxon>
        <taxon>Burkholderiales</taxon>
        <taxon>Comamonadaceae</taxon>
        <taxon>Simplicispira</taxon>
    </lineage>
</organism>
<reference evidence="2 3" key="1">
    <citation type="submission" date="2018-03" db="EMBL/GenBank/DDBJ databases">
        <title>Genome sequencing of Simplicispira sp.</title>
        <authorList>
            <person name="Kim S.-J."/>
            <person name="Heo J."/>
            <person name="Kwon S.-W."/>
        </authorList>
    </citation>
    <scope>NUCLEOTIDE SEQUENCE [LARGE SCALE GENOMIC DNA]</scope>
    <source>
        <strain evidence="2 3">SC1-8</strain>
    </source>
</reference>
<evidence type="ECO:0000313" key="3">
    <source>
        <dbReference type="Proteomes" id="UP000239326"/>
    </source>
</evidence>
<evidence type="ECO:0000313" key="2">
    <source>
        <dbReference type="EMBL" id="AVO41973.1"/>
    </source>
</evidence>
<proteinExistence type="predicted"/>